<evidence type="ECO:0000259" key="9">
    <source>
        <dbReference type="Pfam" id="PF04734"/>
    </source>
</evidence>
<feature type="chain" id="PRO_5011412853" description="Neutral ceramidase" evidence="8">
    <location>
        <begin position="22"/>
        <end position="702"/>
    </location>
</feature>
<dbReference type="InterPro" id="IPR031331">
    <property type="entry name" value="NEUT/ALK_ceramidase_C"/>
</dbReference>
<evidence type="ECO:0000313" key="12">
    <source>
        <dbReference type="EnsemblMetazoa" id="PHUM506580-PA"/>
    </source>
</evidence>
<feature type="signal peptide" evidence="8">
    <location>
        <begin position="1"/>
        <end position="21"/>
    </location>
</feature>
<dbReference type="RefSeq" id="XP_002430982.1">
    <property type="nucleotide sequence ID" value="XM_002430937.1"/>
</dbReference>
<dbReference type="CTD" id="8232964"/>
<dbReference type="AlphaFoldDB" id="E0VXY8"/>
<dbReference type="OrthoDB" id="191371at2759"/>
<accession>E0VXY8</accession>
<comment type="cofactor">
    <cofactor evidence="6">
        <name>Zn(2+)</name>
        <dbReference type="ChEBI" id="CHEBI:29105"/>
    </cofactor>
    <text evidence="6">Binds 1 zinc ion per subunit.</text>
</comment>
<comment type="catalytic activity">
    <reaction evidence="7">
        <text>an N-acylsphing-4-enine + H2O = sphing-4-enine + a fatty acid</text>
        <dbReference type="Rhea" id="RHEA:20856"/>
        <dbReference type="ChEBI" id="CHEBI:15377"/>
        <dbReference type="ChEBI" id="CHEBI:28868"/>
        <dbReference type="ChEBI" id="CHEBI:52639"/>
        <dbReference type="ChEBI" id="CHEBI:57756"/>
        <dbReference type="EC" id="3.5.1.23"/>
    </reaction>
</comment>
<dbReference type="InParanoid" id="E0VXY8"/>
<evidence type="ECO:0000259" key="10">
    <source>
        <dbReference type="Pfam" id="PF17048"/>
    </source>
</evidence>
<evidence type="ECO:0000256" key="8">
    <source>
        <dbReference type="SAM" id="SignalP"/>
    </source>
</evidence>
<dbReference type="EMBL" id="DS235842">
    <property type="protein sequence ID" value="EEB18244.1"/>
    <property type="molecule type" value="Genomic_DNA"/>
</dbReference>
<dbReference type="InterPro" id="IPR038445">
    <property type="entry name" value="NCDase_C_sf"/>
</dbReference>
<reference evidence="12" key="3">
    <citation type="submission" date="2020-05" db="UniProtKB">
        <authorList>
            <consortium name="EnsemblMetazoa"/>
        </authorList>
    </citation>
    <scope>IDENTIFICATION</scope>
    <source>
        <strain evidence="12">USDA</strain>
    </source>
</reference>
<keyword evidence="6" id="KW-0479">Metal-binding</keyword>
<evidence type="ECO:0000256" key="6">
    <source>
        <dbReference type="PIRSR" id="PIRSR606823-2"/>
    </source>
</evidence>
<gene>
    <name evidence="12" type="primary">8232964</name>
    <name evidence="11" type="ORF">Phum_PHUM506580</name>
</gene>
<proteinExistence type="inferred from homology"/>
<evidence type="ECO:0000256" key="1">
    <source>
        <dbReference type="ARBA" id="ARBA00009835"/>
    </source>
</evidence>
<dbReference type="Pfam" id="PF04734">
    <property type="entry name" value="Ceramidase_alk"/>
    <property type="match status" value="1"/>
</dbReference>
<dbReference type="Proteomes" id="UP000009046">
    <property type="component" value="Unassembled WGS sequence"/>
</dbReference>
<dbReference type="GO" id="GO:0046512">
    <property type="term" value="P:sphingosine biosynthetic process"/>
    <property type="evidence" value="ECO:0007669"/>
    <property type="project" value="TreeGrafter"/>
</dbReference>
<keyword evidence="7" id="KW-0746">Sphingolipid metabolism</keyword>
<feature type="binding site" evidence="6">
    <location>
        <position position="461"/>
    </location>
    <ligand>
        <name>Zn(2+)</name>
        <dbReference type="ChEBI" id="CHEBI:29105"/>
    </ligand>
</feature>
<dbReference type="PANTHER" id="PTHR12670:SF1">
    <property type="entry name" value="NEUTRAL CERAMIDASE"/>
    <property type="match status" value="1"/>
</dbReference>
<dbReference type="GO" id="GO:0046872">
    <property type="term" value="F:metal ion binding"/>
    <property type="evidence" value="ECO:0007669"/>
    <property type="project" value="UniProtKB-KW"/>
</dbReference>
<feature type="domain" description="Neutral/alkaline non-lysosomal ceramidase N-terminal" evidence="9">
    <location>
        <begin position="22"/>
        <end position="523"/>
    </location>
</feature>
<protein>
    <recommendedName>
        <fullName evidence="3 7">Neutral ceramidase</fullName>
        <ecNumber evidence="2 7">3.5.1.23</ecNumber>
    </recommendedName>
</protein>
<keyword evidence="7" id="KW-0443">Lipid metabolism</keyword>
<feature type="domain" description="Neutral/alkaline non-lysosomal ceramidase C-terminal" evidence="10">
    <location>
        <begin position="527"/>
        <end position="687"/>
    </location>
</feature>
<dbReference type="KEGG" id="phu:Phum_PHUM506580"/>
<feature type="binding site" evidence="6">
    <location>
        <position position="496"/>
    </location>
    <ligand>
        <name>Zn(2+)</name>
        <dbReference type="ChEBI" id="CHEBI:29105"/>
    </ligand>
</feature>
<dbReference type="EMBL" id="AAZO01006161">
    <property type="status" value="NOT_ANNOTATED_CDS"/>
    <property type="molecule type" value="Genomic_DNA"/>
</dbReference>
<reference evidence="11" key="1">
    <citation type="submission" date="2007-04" db="EMBL/GenBank/DDBJ databases">
        <title>Annotation of Pediculus humanus corporis strain USDA.</title>
        <authorList>
            <person name="Kirkness E."/>
            <person name="Hannick L."/>
            <person name="Hass B."/>
            <person name="Bruggner R."/>
            <person name="Lawson D."/>
            <person name="Bidwell S."/>
            <person name="Joardar V."/>
            <person name="Caler E."/>
            <person name="Walenz B."/>
            <person name="Inman J."/>
            <person name="Schobel S."/>
            <person name="Galinsky K."/>
            <person name="Amedeo P."/>
            <person name="Strausberg R."/>
        </authorList>
    </citation>
    <scope>NUCLEOTIDE SEQUENCE</scope>
    <source>
        <strain evidence="11">USDA</strain>
    </source>
</reference>
<dbReference type="GeneID" id="8232964"/>
<dbReference type="eggNOG" id="KOG2232">
    <property type="taxonomic scope" value="Eukaryota"/>
</dbReference>
<keyword evidence="13" id="KW-1185">Reference proteome</keyword>
<evidence type="ECO:0000256" key="2">
    <source>
        <dbReference type="ARBA" id="ARBA00011891"/>
    </source>
</evidence>
<name>E0VXY8_PEDHC</name>
<dbReference type="HOGENOM" id="CLU_011300_2_0_1"/>
<dbReference type="GO" id="GO:0046514">
    <property type="term" value="P:ceramide catabolic process"/>
    <property type="evidence" value="ECO:0007669"/>
    <property type="project" value="InterPro"/>
</dbReference>
<feature type="active site" description="Nucleophile" evidence="5">
    <location>
        <position position="272"/>
    </location>
</feature>
<sequence>MKNIIIIILFVFNCFLTVTECYRLGVGRADVTGPIAEVTLMGYGKFEQKGSGIHTRQYSKAYVVDDGDNRLVFVNVDVGMMADGVRIQVIKSLENMFDGLYNMDNVIISGTHTHSAVGGFLMHTFFDIPSGGFCRETFDALVKGIVKSVVIAHDSLQEGRLYLSTTTVLGVTVNRSPTSYLKNPEKERKMYPYDTDKEMTQLRFVSNDGQLLGAINWFPIHGTTLNNTNTLVSSDNIGYAALTLEKFVEKDSLMGQSKFVASFASSNLGDVSPNVDGPKCHQSGTECDATSKCSDMFEECYALGPGKDMYESVAMIGLKLAEGAWDLIKNSKGVEVTGSVQGIHQYVDMSKARGLFFNRVTKRVENIRGCLPAMGYSAGAGTTDGQFLPFLHQGMTKSKWWIDAIANVLARPTKEDVQCHFPKPILLASGHLNFPFEWQPKIVSTQLGKLGNLIIACVPGEFTTMSGRRMKNLLGEIFGKNSTVVISGLCNTYSDYIATFEEYQDQRYEAASTLFGPHTLNLHLMQYQNLANALQTNKTLERGPEPAGLDPDKMMSLIPPVVFDNPKRGHGFGDVLVQPEDVSTNVINDTSSEVTVGANPRNNLRLDDTFLTIEKRKKKKLENGNDVEIWEIVATDADYNTKMHWRRTNPVEGTSEVDVEWKIFKSNVKPGTYRFKYFGDYKSLIDGTSWYESLIDLKVEGF</sequence>
<dbReference type="GO" id="GO:0017040">
    <property type="term" value="F:N-acylsphingosine amidohydrolase activity"/>
    <property type="evidence" value="ECO:0007669"/>
    <property type="project" value="UniProtKB-UniRule"/>
</dbReference>
<dbReference type="GO" id="GO:0016020">
    <property type="term" value="C:membrane"/>
    <property type="evidence" value="ECO:0007669"/>
    <property type="project" value="GOC"/>
</dbReference>
<dbReference type="VEuPathDB" id="VectorBase:PHUM506580"/>
<dbReference type="STRING" id="121224.E0VXY8"/>
<evidence type="ECO:0000256" key="7">
    <source>
        <dbReference type="RuleBase" id="RU366019"/>
    </source>
</evidence>
<keyword evidence="6" id="KW-0862">Zinc</keyword>
<comment type="similarity">
    <text evidence="1 7">Belongs to the neutral ceramidase family.</text>
</comment>
<evidence type="ECO:0000256" key="5">
    <source>
        <dbReference type="PIRSR" id="PIRSR606823-1"/>
    </source>
</evidence>
<dbReference type="GO" id="GO:0005576">
    <property type="term" value="C:extracellular region"/>
    <property type="evidence" value="ECO:0007669"/>
    <property type="project" value="TreeGrafter"/>
</dbReference>
<reference evidence="11" key="2">
    <citation type="submission" date="2007-04" db="EMBL/GenBank/DDBJ databases">
        <title>The genome of the human body louse.</title>
        <authorList>
            <consortium name="The Human Body Louse Genome Consortium"/>
            <person name="Kirkness E."/>
            <person name="Walenz B."/>
            <person name="Hass B."/>
            <person name="Bruggner R."/>
            <person name="Strausberg R."/>
        </authorList>
    </citation>
    <scope>NUCLEOTIDE SEQUENCE</scope>
    <source>
        <strain evidence="11">USDA</strain>
    </source>
</reference>
<evidence type="ECO:0000256" key="4">
    <source>
        <dbReference type="ARBA" id="ARBA00022801"/>
    </source>
</evidence>
<dbReference type="Pfam" id="PF17048">
    <property type="entry name" value="Ceramidse_alk_C"/>
    <property type="match status" value="1"/>
</dbReference>
<feature type="binding site" evidence="6">
    <location>
        <position position="112"/>
    </location>
    <ligand>
        <name>Zn(2+)</name>
        <dbReference type="ChEBI" id="CHEBI:29105"/>
    </ligand>
</feature>
<dbReference type="EnsemblMetazoa" id="PHUM506580-RA">
    <property type="protein sequence ID" value="PHUM506580-PA"/>
    <property type="gene ID" value="PHUM506580"/>
</dbReference>
<dbReference type="Gene3D" id="2.60.40.2300">
    <property type="entry name" value="Neutral/alkaline non-lysosomal ceramidase, C-terminal domain"/>
    <property type="match status" value="1"/>
</dbReference>
<dbReference type="PANTHER" id="PTHR12670">
    <property type="entry name" value="CERAMIDASE"/>
    <property type="match status" value="1"/>
</dbReference>
<keyword evidence="4 7" id="KW-0378">Hydrolase</keyword>
<keyword evidence="8" id="KW-0732">Signal</keyword>
<evidence type="ECO:0000313" key="11">
    <source>
        <dbReference type="EMBL" id="EEB18244.1"/>
    </source>
</evidence>
<dbReference type="OMA" id="EYTTMAG"/>
<dbReference type="GO" id="GO:0042759">
    <property type="term" value="P:long-chain fatty acid biosynthetic process"/>
    <property type="evidence" value="ECO:0007669"/>
    <property type="project" value="TreeGrafter"/>
</dbReference>
<dbReference type="EC" id="3.5.1.23" evidence="2 7"/>
<dbReference type="InterPro" id="IPR031329">
    <property type="entry name" value="NEUT/ALK_ceramidase_N"/>
</dbReference>
<dbReference type="InterPro" id="IPR006823">
    <property type="entry name" value="Ceramidase_alk"/>
</dbReference>
<organism>
    <name type="scientific">Pediculus humanus subsp. corporis</name>
    <name type="common">Body louse</name>
    <dbReference type="NCBI Taxonomy" id="121224"/>
    <lineage>
        <taxon>Eukaryota</taxon>
        <taxon>Metazoa</taxon>
        <taxon>Ecdysozoa</taxon>
        <taxon>Arthropoda</taxon>
        <taxon>Hexapoda</taxon>
        <taxon>Insecta</taxon>
        <taxon>Pterygota</taxon>
        <taxon>Neoptera</taxon>
        <taxon>Paraneoptera</taxon>
        <taxon>Psocodea</taxon>
        <taxon>Troctomorpha</taxon>
        <taxon>Phthiraptera</taxon>
        <taxon>Anoplura</taxon>
        <taxon>Pediculidae</taxon>
        <taxon>Pediculus</taxon>
    </lineage>
</organism>
<evidence type="ECO:0000313" key="13">
    <source>
        <dbReference type="Proteomes" id="UP000009046"/>
    </source>
</evidence>
<feature type="binding site" evidence="6">
    <location>
        <position position="221"/>
    </location>
    <ligand>
        <name>Zn(2+)</name>
        <dbReference type="ChEBI" id="CHEBI:29105"/>
    </ligand>
</feature>
<evidence type="ECO:0000256" key="3">
    <source>
        <dbReference type="ARBA" id="ARBA00019235"/>
    </source>
</evidence>